<accession>A0A1J7BL90</accession>
<dbReference type="Proteomes" id="UP000243342">
    <property type="component" value="Unassembled WGS sequence"/>
</dbReference>
<comment type="caution">
    <text evidence="1">The sequence shown here is derived from an EMBL/GenBank/DDBJ whole genome shotgun (WGS) entry which is preliminary data.</text>
</comment>
<dbReference type="EMBL" id="MLCF01000002">
    <property type="protein sequence ID" value="OIV39349.1"/>
    <property type="molecule type" value="Genomic_DNA"/>
</dbReference>
<evidence type="ECO:0000313" key="2">
    <source>
        <dbReference type="Proteomes" id="UP000243342"/>
    </source>
</evidence>
<dbReference type="OrthoDB" id="4233853at2"/>
<gene>
    <name evidence="1" type="ORF">BIV57_00440</name>
</gene>
<reference evidence="1 2" key="1">
    <citation type="submission" date="2016-10" db="EMBL/GenBank/DDBJ databases">
        <title>Genome sequence of Streptomyces gilvigriseus MUSC 26.</title>
        <authorList>
            <person name="Lee L.-H."/>
            <person name="Ser H.-L."/>
        </authorList>
    </citation>
    <scope>NUCLEOTIDE SEQUENCE [LARGE SCALE GENOMIC DNA]</scope>
    <source>
        <strain evidence="1 2">MUSC 26</strain>
    </source>
</reference>
<keyword evidence="2" id="KW-1185">Reference proteome</keyword>
<protein>
    <submittedName>
        <fullName evidence="1">Uncharacterized protein</fullName>
    </submittedName>
</protein>
<organism evidence="1 2">
    <name type="scientific">Mangrovactinospora gilvigrisea</name>
    <dbReference type="NCBI Taxonomy" id="1428644"/>
    <lineage>
        <taxon>Bacteria</taxon>
        <taxon>Bacillati</taxon>
        <taxon>Actinomycetota</taxon>
        <taxon>Actinomycetes</taxon>
        <taxon>Kitasatosporales</taxon>
        <taxon>Streptomycetaceae</taxon>
        <taxon>Mangrovactinospora</taxon>
    </lineage>
</organism>
<sequence length="242" mass="26299">MSEVELPSPVRLMPTYDAHVWPFTNALGHLTHVRLRVWPTRGGGHLAIGTDYMLGGGLVNMAESFYAAVVREFGASATVVRHFPARTMLAGRGDKFQLLLEPDERGVSDVWECTEDVVELLGPGVLGFPGDAAPGPGREPGPAAQSVYLGRLHAALLRLDQVHGTVVPKDVEPADQMTLATTALERLTKYIANIVLDDDTGGGAERERRLARVVDGLQQQAMQLMFLADETHAQTRKGRNEV</sequence>
<dbReference type="STRING" id="1428644.BIV57_00440"/>
<evidence type="ECO:0000313" key="1">
    <source>
        <dbReference type="EMBL" id="OIV39349.1"/>
    </source>
</evidence>
<name>A0A1J7BL90_9ACTN</name>
<dbReference type="AlphaFoldDB" id="A0A1J7BL90"/>
<dbReference type="RefSeq" id="WP_071654549.1">
    <property type="nucleotide sequence ID" value="NZ_MLCF01000002.1"/>
</dbReference>
<proteinExistence type="predicted"/>